<dbReference type="AlphaFoldDB" id="A0A1M6TB54"/>
<dbReference type="InterPro" id="IPR037522">
    <property type="entry name" value="HD_GYP_dom"/>
</dbReference>
<dbReference type="InterPro" id="IPR003607">
    <property type="entry name" value="HD/PDEase_dom"/>
</dbReference>
<reference evidence="2 3" key="1">
    <citation type="submission" date="2016-11" db="EMBL/GenBank/DDBJ databases">
        <authorList>
            <person name="Jaros S."/>
            <person name="Januszkiewicz K."/>
            <person name="Wedrychowicz H."/>
        </authorList>
    </citation>
    <scope>NUCLEOTIDE SEQUENCE [LARGE SCALE GENOMIC DNA]</scope>
    <source>
        <strain evidence="2 3">DSM 15212</strain>
    </source>
</reference>
<dbReference type="Gene3D" id="1.10.3210.10">
    <property type="entry name" value="Hypothetical protein af1432"/>
    <property type="match status" value="1"/>
</dbReference>
<gene>
    <name evidence="2" type="ORF">SAMN02745912_03620</name>
</gene>
<dbReference type="STRING" id="1121301.SAMN02745912_03620"/>
<organism evidence="2 3">
    <name type="scientific">Paramaledivibacter caminithermalis (strain DSM 15212 / CIP 107654 / DViRD3)</name>
    <name type="common">Clostridium caminithermale</name>
    <dbReference type="NCBI Taxonomy" id="1121301"/>
    <lineage>
        <taxon>Bacteria</taxon>
        <taxon>Bacillati</taxon>
        <taxon>Bacillota</taxon>
        <taxon>Clostridia</taxon>
        <taxon>Peptostreptococcales</taxon>
        <taxon>Caminicellaceae</taxon>
        <taxon>Paramaledivibacter</taxon>
    </lineage>
</organism>
<evidence type="ECO:0000313" key="2">
    <source>
        <dbReference type="EMBL" id="SHK53988.1"/>
    </source>
</evidence>
<accession>A0A1M6TB54</accession>
<proteinExistence type="predicted"/>
<dbReference type="RefSeq" id="WP_073153301.1">
    <property type="nucleotide sequence ID" value="NZ_FRAG01000085.1"/>
</dbReference>
<dbReference type="Proteomes" id="UP000184465">
    <property type="component" value="Unassembled WGS sequence"/>
</dbReference>
<evidence type="ECO:0000259" key="1">
    <source>
        <dbReference type="PROSITE" id="PS51832"/>
    </source>
</evidence>
<dbReference type="OrthoDB" id="9804747at2"/>
<dbReference type="SMART" id="SM00471">
    <property type="entry name" value="HDc"/>
    <property type="match status" value="1"/>
</dbReference>
<dbReference type="CDD" id="cd00077">
    <property type="entry name" value="HDc"/>
    <property type="match status" value="1"/>
</dbReference>
<keyword evidence="3" id="KW-1185">Reference proteome</keyword>
<dbReference type="PANTHER" id="PTHR43155:SF2">
    <property type="entry name" value="CYCLIC DI-GMP PHOSPHODIESTERASE PA4108"/>
    <property type="match status" value="1"/>
</dbReference>
<name>A0A1M6TB54_PARC5</name>
<dbReference type="PANTHER" id="PTHR43155">
    <property type="entry name" value="CYCLIC DI-GMP PHOSPHODIESTERASE PA4108-RELATED"/>
    <property type="match status" value="1"/>
</dbReference>
<sequence>MGRKMIKTNVNELKEGMILGENLYDSFGNILLGEGIVLKESYIVKIKRLNIADVYIKEKTQKIHNYGEKENIKDPYLKETRLQAKKIVKEAMGKLHFNEVLLDKTIAIVSKMIDELISNDEIIISLRKLRSIDDYTLEHSVNVCILSLIIGIAMKIEYSELMELGVGAMLHDIGKRFIPKEILNKPSPLTLKEYEIVKNHTTYGYNILKKSKKISEIAAEIALCHHERLDGNGYPNKRMASEINTYSKIVALCDVYDALTSDRVYKKKIEPHKALEYICKMVNIQFDAQIVKKLIDCIGIYPIGSLVKLSTNEIGLVVDINKINPTKPVIKILLDEKGRKIHNYFEVDISKNPTIKINDVIPKFEGDFKFTNF</sequence>
<protein>
    <submittedName>
        <fullName evidence="2">HD-GYP domain, c-di-GMP phosphodiesterase class II (Or its inactivated variant)</fullName>
    </submittedName>
</protein>
<dbReference type="EMBL" id="FRAG01000085">
    <property type="protein sequence ID" value="SHK53988.1"/>
    <property type="molecule type" value="Genomic_DNA"/>
</dbReference>
<dbReference type="Pfam" id="PF13487">
    <property type="entry name" value="HD_5"/>
    <property type="match status" value="1"/>
</dbReference>
<dbReference type="PROSITE" id="PS51832">
    <property type="entry name" value="HD_GYP"/>
    <property type="match status" value="1"/>
</dbReference>
<feature type="domain" description="HD-GYP" evidence="1">
    <location>
        <begin position="114"/>
        <end position="310"/>
    </location>
</feature>
<dbReference type="SUPFAM" id="SSF109604">
    <property type="entry name" value="HD-domain/PDEase-like"/>
    <property type="match status" value="1"/>
</dbReference>
<evidence type="ECO:0000313" key="3">
    <source>
        <dbReference type="Proteomes" id="UP000184465"/>
    </source>
</evidence>